<dbReference type="Pfam" id="PF00111">
    <property type="entry name" value="Fer2"/>
    <property type="match status" value="1"/>
</dbReference>
<evidence type="ECO:0000259" key="2">
    <source>
        <dbReference type="PROSITE" id="PS51384"/>
    </source>
</evidence>
<dbReference type="InterPro" id="IPR012349">
    <property type="entry name" value="Split_barrel_FMN-bd"/>
</dbReference>
<feature type="domain" description="2Fe-2S ferredoxin-type" evidence="1">
    <location>
        <begin position="585"/>
        <end position="674"/>
    </location>
</feature>
<feature type="domain" description="FAD-binding FR-type" evidence="2">
    <location>
        <begin position="325"/>
        <end position="428"/>
    </location>
</feature>
<dbReference type="InterPro" id="IPR012675">
    <property type="entry name" value="Beta-grasp_dom_sf"/>
</dbReference>
<accession>A0A7W8Q5B0</accession>
<dbReference type="PRINTS" id="PR00410">
    <property type="entry name" value="PHEHYDRXLASE"/>
</dbReference>
<dbReference type="AlphaFoldDB" id="A0A7W8Q5B0"/>
<name>A0A7W8Q5B0_PARAM</name>
<evidence type="ECO:0000259" key="1">
    <source>
        <dbReference type="PROSITE" id="PS51085"/>
    </source>
</evidence>
<dbReference type="CDD" id="cd06184">
    <property type="entry name" value="flavohem_like_fad_nad_binding"/>
    <property type="match status" value="1"/>
</dbReference>
<organism evidence="3 4">
    <name type="scientific">Paraburkholderia atlantica</name>
    <dbReference type="NCBI Taxonomy" id="2654982"/>
    <lineage>
        <taxon>Bacteria</taxon>
        <taxon>Pseudomonadati</taxon>
        <taxon>Pseudomonadota</taxon>
        <taxon>Betaproteobacteria</taxon>
        <taxon>Burkholderiales</taxon>
        <taxon>Burkholderiaceae</taxon>
        <taxon>Paraburkholderia</taxon>
    </lineage>
</organism>
<dbReference type="InterPro" id="IPR006058">
    <property type="entry name" value="2Fe2S_fd_BS"/>
</dbReference>
<reference evidence="3 4" key="1">
    <citation type="submission" date="2020-08" db="EMBL/GenBank/DDBJ databases">
        <title>Genomic Encyclopedia of Type Strains, Phase IV (KMG-V): Genome sequencing to study the core and pangenomes of soil and plant-associated prokaryotes.</title>
        <authorList>
            <person name="Whitman W."/>
        </authorList>
    </citation>
    <scope>NUCLEOTIDE SEQUENCE [LARGE SCALE GENOMIC DNA]</scope>
    <source>
        <strain evidence="3 4">JPY158</strain>
    </source>
</reference>
<dbReference type="GO" id="GO:0051537">
    <property type="term" value="F:2 iron, 2 sulfur cluster binding"/>
    <property type="evidence" value="ECO:0007669"/>
    <property type="project" value="InterPro"/>
</dbReference>
<keyword evidence="4" id="KW-1185">Reference proteome</keyword>
<dbReference type="InterPro" id="IPR011576">
    <property type="entry name" value="Pyridox_Oxase_N"/>
</dbReference>
<dbReference type="SUPFAM" id="SSF50475">
    <property type="entry name" value="FMN-binding split barrel"/>
    <property type="match status" value="1"/>
</dbReference>
<dbReference type="PANTHER" id="PTHR42815">
    <property type="entry name" value="FAD-BINDING, PUTATIVE (AFU_ORTHOLOGUE AFUA_6G07600)-RELATED"/>
    <property type="match status" value="1"/>
</dbReference>
<dbReference type="Gene3D" id="2.40.30.10">
    <property type="entry name" value="Translation factors"/>
    <property type="match status" value="1"/>
</dbReference>
<dbReference type="InterPro" id="IPR017938">
    <property type="entry name" value="Riboflavin_synthase-like_b-brl"/>
</dbReference>
<dbReference type="Proteomes" id="UP000592780">
    <property type="component" value="Unassembled WGS sequence"/>
</dbReference>
<dbReference type="Gene3D" id="2.30.110.10">
    <property type="entry name" value="Electron Transport, Fmn-binding Protein, Chain A"/>
    <property type="match status" value="1"/>
</dbReference>
<evidence type="ECO:0000313" key="4">
    <source>
        <dbReference type="Proteomes" id="UP000592780"/>
    </source>
</evidence>
<dbReference type="PANTHER" id="PTHR42815:SF2">
    <property type="entry name" value="FAD-BINDING, PUTATIVE (AFU_ORTHOLOGUE AFUA_6G07600)-RELATED"/>
    <property type="match status" value="1"/>
</dbReference>
<dbReference type="PROSITE" id="PS51384">
    <property type="entry name" value="FAD_FR"/>
    <property type="match status" value="1"/>
</dbReference>
<proteinExistence type="predicted"/>
<protein>
    <recommendedName>
        <fullName evidence="5">Pyridoxamine 5'-phosphate oxidase-related FMN-binding protein</fullName>
    </recommendedName>
</protein>
<dbReference type="RefSeq" id="WP_184129547.1">
    <property type="nucleotide sequence ID" value="NZ_JACHDD010000003.1"/>
</dbReference>
<dbReference type="InterPro" id="IPR001433">
    <property type="entry name" value="OxRdtase_FAD/NAD-bd"/>
</dbReference>
<evidence type="ECO:0000313" key="3">
    <source>
        <dbReference type="EMBL" id="MBB5424025.1"/>
    </source>
</evidence>
<dbReference type="Pfam" id="PF00175">
    <property type="entry name" value="NAD_binding_1"/>
    <property type="match status" value="1"/>
</dbReference>
<dbReference type="PROSITE" id="PS00197">
    <property type="entry name" value="2FE2S_FER_1"/>
    <property type="match status" value="1"/>
</dbReference>
<evidence type="ECO:0008006" key="5">
    <source>
        <dbReference type="Google" id="ProtNLM"/>
    </source>
</evidence>
<sequence>MNAPIPFAAGWPGPSTPFHASELEAQARAGYTEVADAAGRRGIRDYMPDQHRQFYAQLPFMIVGGLDADGQPWPTWRVGEPGFVASPDNRTLRIAGGELPGDPLAGTWREGALFGGLGIELPTRRRNRVNGVVTSVDSEVVTIRVSQAFGNCAQYIQSRTPERTPRAGTDALSRQRRATRLSDEDRALLERADTFFIATANVSDDAGVARGVDVSHRGGLPGFVRVDDDVTLTTPDFAGNKFLNTIGNLLADPRAGLVFADFEHGDLLYVATEAEVVWDGPELTMFEGAQRLVRFHVREVRRSEGVLPFRWTSAQFARELAPASETWFRLRVAAIEQETAHIRSFLLEREDRGALPEFEPGQFLPVRLAVPGHAAPVVRSYTLSGRDGRRRYRISVKRHGAASSWLHDTVVSGDSIEAMAPRGTFTFDASSPRPAVFLSAGIGITPMIAMLEQALGGVGASSGHRPVYFFHGARTESERPFGDFLRRAVARHPKLSVHLLNSERGEMAHGRIDVERLKQVLPFDDYDFYLCGPASFMRDLYEGLRALNVADERIRFEAFGPSTVTRTRTKGVAPPVVETAVAAGATVTFRRSDRTVNWSAEQGSVLELAEANGIAAPSSCRAGTCGTCAARVLEGSVVYTAEPVAEPGPGCALLCIAKPVVSVEGGQRSLVIDL</sequence>
<comment type="caution">
    <text evidence="3">The sequence shown here is derived from an EMBL/GenBank/DDBJ whole genome shotgun (WGS) entry which is preliminary data.</text>
</comment>
<dbReference type="InterPro" id="IPR017927">
    <property type="entry name" value="FAD-bd_FR_type"/>
</dbReference>
<dbReference type="Pfam" id="PF01243">
    <property type="entry name" value="PNPOx_N"/>
    <property type="match status" value="1"/>
</dbReference>
<dbReference type="InterPro" id="IPR039261">
    <property type="entry name" value="FNR_nucleotide-bd"/>
</dbReference>
<dbReference type="SUPFAM" id="SSF52343">
    <property type="entry name" value="Ferredoxin reductase-like, C-terminal NADP-linked domain"/>
    <property type="match status" value="1"/>
</dbReference>
<dbReference type="Gene3D" id="3.10.20.30">
    <property type="match status" value="1"/>
</dbReference>
<dbReference type="EMBL" id="JACHDD010000003">
    <property type="protein sequence ID" value="MBB5424025.1"/>
    <property type="molecule type" value="Genomic_DNA"/>
</dbReference>
<dbReference type="InterPro" id="IPR001041">
    <property type="entry name" value="2Fe-2S_ferredoxin-type"/>
</dbReference>
<dbReference type="GO" id="GO:0016491">
    <property type="term" value="F:oxidoreductase activity"/>
    <property type="evidence" value="ECO:0007669"/>
    <property type="project" value="InterPro"/>
</dbReference>
<gene>
    <name evidence="3" type="ORF">HDG40_002169</name>
</gene>
<dbReference type="PROSITE" id="PS51085">
    <property type="entry name" value="2FE2S_FER_2"/>
    <property type="match status" value="1"/>
</dbReference>
<dbReference type="InterPro" id="IPR036010">
    <property type="entry name" value="2Fe-2S_ferredoxin-like_sf"/>
</dbReference>
<dbReference type="SUPFAM" id="SSF63380">
    <property type="entry name" value="Riboflavin synthase domain-like"/>
    <property type="match status" value="1"/>
</dbReference>
<dbReference type="Gene3D" id="3.40.50.80">
    <property type="entry name" value="Nucleotide-binding domain of ferredoxin-NADP reductase (FNR) module"/>
    <property type="match status" value="1"/>
</dbReference>
<dbReference type="SUPFAM" id="SSF54292">
    <property type="entry name" value="2Fe-2S ferredoxin-like"/>
    <property type="match status" value="1"/>
</dbReference>
<dbReference type="CDD" id="cd00207">
    <property type="entry name" value="fer2"/>
    <property type="match status" value="1"/>
</dbReference>